<evidence type="ECO:0000259" key="6">
    <source>
        <dbReference type="Pfam" id="PF07980"/>
    </source>
</evidence>
<evidence type="ECO:0000313" key="9">
    <source>
        <dbReference type="Proteomes" id="UP000270224"/>
    </source>
</evidence>
<dbReference type="AlphaFoldDB" id="A0A3N0WY83"/>
<evidence type="ECO:0000313" key="8">
    <source>
        <dbReference type="EMBL" id="ROI10078.1"/>
    </source>
</evidence>
<dbReference type="InterPro" id="IPR033985">
    <property type="entry name" value="SusD-like_N"/>
</dbReference>
<comment type="caution">
    <text evidence="8">The sequence shown here is derived from an EMBL/GenBank/DDBJ whole genome shotgun (WGS) entry which is preliminary data.</text>
</comment>
<dbReference type="InterPro" id="IPR011990">
    <property type="entry name" value="TPR-like_helical_dom_sf"/>
</dbReference>
<dbReference type="Pfam" id="PF07980">
    <property type="entry name" value="SusD_RagB"/>
    <property type="match status" value="1"/>
</dbReference>
<dbReference type="Gene3D" id="1.25.40.390">
    <property type="match status" value="1"/>
</dbReference>
<keyword evidence="4" id="KW-0472">Membrane</keyword>
<dbReference type="Proteomes" id="UP000270224">
    <property type="component" value="Unassembled WGS sequence"/>
</dbReference>
<accession>A0A3N0WY83</accession>
<organism evidence="8 9">
    <name type="scientific">Kaistella daneshvariae</name>
    <dbReference type="NCBI Taxonomy" id="2487074"/>
    <lineage>
        <taxon>Bacteria</taxon>
        <taxon>Pseudomonadati</taxon>
        <taxon>Bacteroidota</taxon>
        <taxon>Flavobacteriia</taxon>
        <taxon>Flavobacteriales</taxon>
        <taxon>Weeksellaceae</taxon>
        <taxon>Chryseobacterium group</taxon>
        <taxon>Kaistella</taxon>
    </lineage>
</organism>
<dbReference type="PROSITE" id="PS51257">
    <property type="entry name" value="PROKAR_LIPOPROTEIN"/>
    <property type="match status" value="1"/>
</dbReference>
<dbReference type="EMBL" id="RJUG01000002">
    <property type="protein sequence ID" value="ROI10078.1"/>
    <property type="molecule type" value="Genomic_DNA"/>
</dbReference>
<feature type="domain" description="RagB/SusD" evidence="6">
    <location>
        <begin position="320"/>
        <end position="460"/>
    </location>
</feature>
<protein>
    <submittedName>
        <fullName evidence="8">RagB/SusD family nutrient uptake outer membrane protein</fullName>
    </submittedName>
</protein>
<dbReference type="RefSeq" id="WP_123265324.1">
    <property type="nucleotide sequence ID" value="NZ_RJUG01000002.1"/>
</dbReference>
<dbReference type="InterPro" id="IPR012944">
    <property type="entry name" value="SusD_RagB_dom"/>
</dbReference>
<dbReference type="GO" id="GO:0009279">
    <property type="term" value="C:cell outer membrane"/>
    <property type="evidence" value="ECO:0007669"/>
    <property type="project" value="UniProtKB-SubCell"/>
</dbReference>
<gene>
    <name evidence="8" type="ORF">EGI11_04840</name>
</gene>
<keyword evidence="3" id="KW-0732">Signal</keyword>
<name>A0A3N0WY83_9FLAO</name>
<evidence type="ECO:0000256" key="2">
    <source>
        <dbReference type="ARBA" id="ARBA00006275"/>
    </source>
</evidence>
<evidence type="ECO:0000256" key="4">
    <source>
        <dbReference type="ARBA" id="ARBA00023136"/>
    </source>
</evidence>
<proteinExistence type="inferred from homology"/>
<sequence>MKSLYKILPFLLIGAVQNLFISCEKLIEVDLPGNQLRSGQVFEDKQTANAAMAGLYASLFDYSVVSGDGSGVLLGSYTDDLDAYLMGSTNGAMDIYHNQQLSGNTDVARVWNSSYQQIYMANSIINGIDNSVTLEPEDKDQIKGEALLVRSLLFFYLQQLFGDLPYPTTTDYQINKTLSKSTSAEVLNMLESDLTDAGHLLKDGYRSQDRITPNRAAANLLLAKVLMLKRDWTTAEGLLKGILQNPNYKFENDITKVFDKNGKHILWQLKPLNPGDTTKEAVLYYFADASPGSYAISQNLLNVFSSEDLRKQNWMSPVIFNQNTYYRLEKYKNRIPGDNSSEYSVVFRLEEVYLLLAEALAQQNRVSEAVPFINATRQRAGLPALPDTMTKGECLAEALLEERKEFFAEMGHRFLDLKRNGNLDILTTVKPNWKNHHALWPVPQSDLLANPNLNPQNPGY</sequence>
<keyword evidence="5" id="KW-0998">Cell outer membrane</keyword>
<comment type="subcellular location">
    <subcellularLocation>
        <location evidence="1">Cell outer membrane</location>
    </subcellularLocation>
</comment>
<dbReference type="OrthoDB" id="621570at2"/>
<dbReference type="SUPFAM" id="SSF48452">
    <property type="entry name" value="TPR-like"/>
    <property type="match status" value="1"/>
</dbReference>
<dbReference type="CDD" id="cd08977">
    <property type="entry name" value="SusD"/>
    <property type="match status" value="1"/>
</dbReference>
<evidence type="ECO:0000259" key="7">
    <source>
        <dbReference type="Pfam" id="PF14322"/>
    </source>
</evidence>
<feature type="domain" description="SusD-like N-terminal" evidence="7">
    <location>
        <begin position="92"/>
        <end position="225"/>
    </location>
</feature>
<dbReference type="Pfam" id="PF14322">
    <property type="entry name" value="SusD-like_3"/>
    <property type="match status" value="1"/>
</dbReference>
<evidence type="ECO:0000256" key="1">
    <source>
        <dbReference type="ARBA" id="ARBA00004442"/>
    </source>
</evidence>
<reference evidence="9" key="1">
    <citation type="submission" date="2018-11" db="EMBL/GenBank/DDBJ databases">
        <title>Proposal to divide the Flavobacteriaceae and reorganize its genera based on Amino Acid Identity values calculated from whole genome sequences.</title>
        <authorList>
            <person name="Nicholson A.C."/>
            <person name="Gulvik C.A."/>
            <person name="Whitney A.M."/>
            <person name="Humrighouse B.W."/>
            <person name="Bell M."/>
            <person name="Holmens B."/>
            <person name="Steigerwalt A."/>
            <person name="Villarma A."/>
            <person name="Sheth M."/>
            <person name="Batra D."/>
            <person name="Pryor J."/>
            <person name="Bernardet J.-F."/>
            <person name="Hugo C."/>
            <person name="Kampfer P."/>
            <person name="Newman J."/>
            <person name="Mcquiston J.R."/>
        </authorList>
    </citation>
    <scope>NUCLEOTIDE SEQUENCE [LARGE SCALE GENOMIC DNA]</scope>
    <source>
        <strain evidence="9">H3056</strain>
    </source>
</reference>
<comment type="similarity">
    <text evidence="2">Belongs to the SusD family.</text>
</comment>
<evidence type="ECO:0000256" key="3">
    <source>
        <dbReference type="ARBA" id="ARBA00022729"/>
    </source>
</evidence>
<evidence type="ECO:0000256" key="5">
    <source>
        <dbReference type="ARBA" id="ARBA00023237"/>
    </source>
</evidence>